<evidence type="ECO:0000313" key="3">
    <source>
        <dbReference type="EMBL" id="MCS0658894.1"/>
    </source>
</evidence>
<proteinExistence type="predicted"/>
<sequence>MNKLLTTTLAATTLALATHAAFAEDQVRENRPVDAKVTRIRLGGVVTLNVHQGATPSLVISGGKSLVARTTTTQHGDTLDIGNESESHFSWHSDSDKLVADLTVPNLQEFSASGVGNSTVTGFSGDKVRVSMDGAGSLTMNSRYRVVDAALGGVGGVTLNNGGTADRVDLSLRGAGRMTITGETKVLHGTLSGVGSLDATNLRADSVELRMSGMGSANVFARSAANLNLSGLGSASVYGNPATRNAATSGMGKVSWK</sequence>
<dbReference type="EMBL" id="JANUGU010000003">
    <property type="protein sequence ID" value="MCS0658894.1"/>
    <property type="molecule type" value="Genomic_DNA"/>
</dbReference>
<protein>
    <submittedName>
        <fullName evidence="3">DUF2807 domain-containing protein</fullName>
    </submittedName>
</protein>
<evidence type="ECO:0000259" key="2">
    <source>
        <dbReference type="Pfam" id="PF10988"/>
    </source>
</evidence>
<feature type="signal peptide" evidence="1">
    <location>
        <begin position="1"/>
        <end position="23"/>
    </location>
</feature>
<dbReference type="InterPro" id="IPR021255">
    <property type="entry name" value="DUF2807"/>
</dbReference>
<keyword evidence="1" id="KW-0732">Signal</keyword>
<feature type="chain" id="PRO_5045916647" evidence="1">
    <location>
        <begin position="24"/>
        <end position="257"/>
    </location>
</feature>
<dbReference type="Gene3D" id="2.160.20.120">
    <property type="match status" value="1"/>
</dbReference>
<comment type="caution">
    <text evidence="3">The sequence shown here is derived from an EMBL/GenBank/DDBJ whole genome shotgun (WGS) entry which is preliminary data.</text>
</comment>
<accession>A0ABT2CYF2</accession>
<evidence type="ECO:0000313" key="4">
    <source>
        <dbReference type="Proteomes" id="UP001204621"/>
    </source>
</evidence>
<name>A0ABT2CYF2_9BURK</name>
<evidence type="ECO:0000256" key="1">
    <source>
        <dbReference type="SAM" id="SignalP"/>
    </source>
</evidence>
<dbReference type="Proteomes" id="UP001204621">
    <property type="component" value="Unassembled WGS sequence"/>
</dbReference>
<dbReference type="Pfam" id="PF10988">
    <property type="entry name" value="DUF2807"/>
    <property type="match status" value="1"/>
</dbReference>
<keyword evidence="4" id="KW-1185">Reference proteome</keyword>
<organism evidence="3 4">
    <name type="scientific">Massilia terrae</name>
    <dbReference type="NCBI Taxonomy" id="1811224"/>
    <lineage>
        <taxon>Bacteria</taxon>
        <taxon>Pseudomonadati</taxon>
        <taxon>Pseudomonadota</taxon>
        <taxon>Betaproteobacteria</taxon>
        <taxon>Burkholderiales</taxon>
        <taxon>Oxalobacteraceae</taxon>
        <taxon>Telluria group</taxon>
        <taxon>Massilia</taxon>
    </lineage>
</organism>
<reference evidence="3 4" key="1">
    <citation type="submission" date="2022-08" db="EMBL/GenBank/DDBJ databases">
        <title>Reclassification of Massilia species as members of the genera Telluria, Duganella, Pseudoduganella, Mokoshia gen. nov. and Zemynaea gen. nov. using orthogonal and non-orthogonal genome-based approaches.</title>
        <authorList>
            <person name="Bowman J.P."/>
        </authorList>
    </citation>
    <scope>NUCLEOTIDE SEQUENCE [LARGE SCALE GENOMIC DNA]</scope>
    <source>
        <strain evidence="3 4">JCM 31606</strain>
    </source>
</reference>
<feature type="domain" description="Putative auto-transporter adhesin head GIN" evidence="2">
    <location>
        <begin position="38"/>
        <end position="241"/>
    </location>
</feature>
<gene>
    <name evidence="3" type="ORF">NX778_12555</name>
</gene>
<dbReference type="RefSeq" id="WP_258812078.1">
    <property type="nucleotide sequence ID" value="NZ_JANUGU010000003.1"/>
</dbReference>